<comment type="caution">
    <text evidence="6">The sequence shown here is derived from an EMBL/GenBank/DDBJ whole genome shotgun (WGS) entry which is preliminary data.</text>
</comment>
<dbReference type="Gene3D" id="2.40.50.100">
    <property type="match status" value="1"/>
</dbReference>
<evidence type="ECO:0000256" key="1">
    <source>
        <dbReference type="ARBA" id="ARBA00010797"/>
    </source>
</evidence>
<gene>
    <name evidence="6" type="ORF">UY20_C0001G0027</name>
</gene>
<dbReference type="Pfam" id="PF01016">
    <property type="entry name" value="Ribosomal_L27"/>
    <property type="match status" value="1"/>
</dbReference>
<dbReference type="PANTHER" id="PTHR15893">
    <property type="entry name" value="RIBOSOMAL PROTEIN L27"/>
    <property type="match status" value="1"/>
</dbReference>
<evidence type="ECO:0000256" key="4">
    <source>
        <dbReference type="ARBA" id="ARBA00035175"/>
    </source>
</evidence>
<organism evidence="6 7">
    <name type="scientific">Candidatus Yanofskybacteria bacterium GW2011_GWA1_48_10</name>
    <dbReference type="NCBI Taxonomy" id="1619022"/>
    <lineage>
        <taxon>Bacteria</taxon>
        <taxon>Candidatus Yanofskyibacteriota</taxon>
    </lineage>
</organism>
<proteinExistence type="inferred from homology"/>
<dbReference type="GO" id="GO:0022625">
    <property type="term" value="C:cytosolic large ribosomal subunit"/>
    <property type="evidence" value="ECO:0007669"/>
    <property type="project" value="TreeGrafter"/>
</dbReference>
<evidence type="ECO:0000313" key="6">
    <source>
        <dbReference type="EMBL" id="KKU90176.1"/>
    </source>
</evidence>
<dbReference type="PRINTS" id="PR00063">
    <property type="entry name" value="RIBOSOMALL27"/>
</dbReference>
<keyword evidence="3" id="KW-0687">Ribonucleoprotein</keyword>
<name>A0A0G1U7R8_9BACT</name>
<dbReference type="GO" id="GO:0006412">
    <property type="term" value="P:translation"/>
    <property type="evidence" value="ECO:0007669"/>
    <property type="project" value="InterPro"/>
</dbReference>
<keyword evidence="2 6" id="KW-0689">Ribosomal protein</keyword>
<comment type="similarity">
    <text evidence="1">Belongs to the bacterial ribosomal protein bL27 family.</text>
</comment>
<reference evidence="6 7" key="1">
    <citation type="journal article" date="2015" name="Nature">
        <title>rRNA introns, odd ribosomes, and small enigmatic genomes across a large radiation of phyla.</title>
        <authorList>
            <person name="Brown C.T."/>
            <person name="Hug L.A."/>
            <person name="Thomas B.C."/>
            <person name="Sharon I."/>
            <person name="Castelle C.J."/>
            <person name="Singh A."/>
            <person name="Wilkins M.J."/>
            <person name="Williams K.H."/>
            <person name="Banfield J.F."/>
        </authorList>
    </citation>
    <scope>NUCLEOTIDE SEQUENCE [LARGE SCALE GENOMIC DNA]</scope>
</reference>
<dbReference type="InterPro" id="IPR001684">
    <property type="entry name" value="Ribosomal_bL27"/>
</dbReference>
<protein>
    <recommendedName>
        <fullName evidence="4">Large ribosomal subunit protein bL27</fullName>
    </recommendedName>
    <alternativeName>
        <fullName evidence="5">50S ribosomal protein L27</fullName>
    </alternativeName>
</protein>
<accession>A0A0G1U7R8</accession>
<evidence type="ECO:0000256" key="3">
    <source>
        <dbReference type="ARBA" id="ARBA00023274"/>
    </source>
</evidence>
<dbReference type="GO" id="GO:0003735">
    <property type="term" value="F:structural constituent of ribosome"/>
    <property type="evidence" value="ECO:0007669"/>
    <property type="project" value="InterPro"/>
</dbReference>
<dbReference type="PANTHER" id="PTHR15893:SF0">
    <property type="entry name" value="LARGE RIBOSOMAL SUBUNIT PROTEIN BL27M"/>
    <property type="match status" value="1"/>
</dbReference>
<evidence type="ECO:0000313" key="7">
    <source>
        <dbReference type="Proteomes" id="UP000034403"/>
    </source>
</evidence>
<dbReference type="EMBL" id="LCPC01000001">
    <property type="protein sequence ID" value="KKU90176.1"/>
    <property type="molecule type" value="Genomic_DNA"/>
</dbReference>
<evidence type="ECO:0000256" key="5">
    <source>
        <dbReference type="ARBA" id="ARBA00035477"/>
    </source>
</evidence>
<dbReference type="Proteomes" id="UP000034403">
    <property type="component" value="Unassembled WGS sequence"/>
</dbReference>
<dbReference type="SUPFAM" id="SSF110324">
    <property type="entry name" value="Ribosomal L27 protein-like"/>
    <property type="match status" value="1"/>
</dbReference>
<dbReference type="AlphaFoldDB" id="A0A0G1U7R8"/>
<sequence>MAHTKAIGTTKNGRDSRAKYRGVKLSGGQIAKAGSIIIRQSGTKFIPGAGVRLGSDYTIYATIPGHVQFTTKRRVGFNGVRRVAKIVSVVGQL</sequence>
<evidence type="ECO:0000256" key="2">
    <source>
        <dbReference type="ARBA" id="ARBA00022980"/>
    </source>
</evidence>